<keyword evidence="3" id="KW-1185">Reference proteome</keyword>
<evidence type="ECO:0000256" key="1">
    <source>
        <dbReference type="SAM" id="MobiDB-lite"/>
    </source>
</evidence>
<dbReference type="Proteomes" id="UP000314294">
    <property type="component" value="Unassembled WGS sequence"/>
</dbReference>
<evidence type="ECO:0000313" key="3">
    <source>
        <dbReference type="Proteomes" id="UP000314294"/>
    </source>
</evidence>
<accession>A0A4Z2EDP9</accession>
<dbReference type="EMBL" id="SRLO01009060">
    <property type="protein sequence ID" value="TNN27006.1"/>
    <property type="molecule type" value="Genomic_DNA"/>
</dbReference>
<sequence length="104" mass="11540">MEVYDSKSDSEAENASPESAGVPTGITGMPLLLGRRHNNHNLLVSSLTDESSTGTAAGLRIHRRRHQTAQDVWRRRRAIKQAYAGMSSESETSRSRLVWLSSFI</sequence>
<protein>
    <submittedName>
        <fullName evidence="2">Uncharacterized protein</fullName>
    </submittedName>
</protein>
<feature type="region of interest" description="Disordered" evidence="1">
    <location>
        <begin position="1"/>
        <end position="28"/>
    </location>
</feature>
<name>A0A4Z2EDP9_9TELE</name>
<reference evidence="2 3" key="1">
    <citation type="submission" date="2019-03" db="EMBL/GenBank/DDBJ databases">
        <title>First draft genome of Liparis tanakae, snailfish: a comprehensive survey of snailfish specific genes.</title>
        <authorList>
            <person name="Kim W."/>
            <person name="Song I."/>
            <person name="Jeong J.-H."/>
            <person name="Kim D."/>
            <person name="Kim S."/>
            <person name="Ryu S."/>
            <person name="Song J.Y."/>
            <person name="Lee S.K."/>
        </authorList>
    </citation>
    <scope>NUCLEOTIDE SEQUENCE [LARGE SCALE GENOMIC DNA]</scope>
    <source>
        <tissue evidence="2">Muscle</tissue>
    </source>
</reference>
<proteinExistence type="predicted"/>
<dbReference type="AlphaFoldDB" id="A0A4Z2EDP9"/>
<evidence type="ECO:0000313" key="2">
    <source>
        <dbReference type="EMBL" id="TNN27006.1"/>
    </source>
</evidence>
<organism evidence="2 3">
    <name type="scientific">Liparis tanakae</name>
    <name type="common">Tanaka's snailfish</name>
    <dbReference type="NCBI Taxonomy" id="230148"/>
    <lineage>
        <taxon>Eukaryota</taxon>
        <taxon>Metazoa</taxon>
        <taxon>Chordata</taxon>
        <taxon>Craniata</taxon>
        <taxon>Vertebrata</taxon>
        <taxon>Euteleostomi</taxon>
        <taxon>Actinopterygii</taxon>
        <taxon>Neopterygii</taxon>
        <taxon>Teleostei</taxon>
        <taxon>Neoteleostei</taxon>
        <taxon>Acanthomorphata</taxon>
        <taxon>Eupercaria</taxon>
        <taxon>Perciformes</taxon>
        <taxon>Cottioidei</taxon>
        <taxon>Cottales</taxon>
        <taxon>Liparidae</taxon>
        <taxon>Liparis</taxon>
    </lineage>
</organism>
<gene>
    <name evidence="2" type="ORF">EYF80_062850</name>
</gene>
<comment type="caution">
    <text evidence="2">The sequence shown here is derived from an EMBL/GenBank/DDBJ whole genome shotgun (WGS) entry which is preliminary data.</text>
</comment>
<feature type="compositionally biased region" description="Basic and acidic residues" evidence="1">
    <location>
        <begin position="1"/>
        <end position="10"/>
    </location>
</feature>